<dbReference type="Pfam" id="PF00593">
    <property type="entry name" value="TonB_dep_Rec_b-barrel"/>
    <property type="match status" value="1"/>
</dbReference>
<keyword evidence="10" id="KW-0998">Cell outer membrane</keyword>
<keyword evidence="7" id="KW-0406">Ion transport</keyword>
<evidence type="ECO:0000256" key="8">
    <source>
        <dbReference type="ARBA" id="ARBA00023077"/>
    </source>
</evidence>
<evidence type="ECO:0000259" key="14">
    <source>
        <dbReference type="Pfam" id="PF07715"/>
    </source>
</evidence>
<dbReference type="InterPro" id="IPR000531">
    <property type="entry name" value="Beta-barrel_TonB"/>
</dbReference>
<sequence length="825" mass="88731">MDAREVTRSGLLRLGVVALVCAGAPVCAQASESRRIDVPAGPLAQSVPQLARQSGVSISVTSHELWQTKVRGVRGRLTAGEALARMLSGTRSRAVQLSATSWRIEAMPAPLAARDAPPPKRRVPEQPLPTVSDDETPIIVTASKMDQSYQDFPGTAHVMNGQDLGFGGERGTESILSRMASVASTHLGSGRNKLFIRGVADSSFTGPTQATVGQYLGDLRLSYNAPDPDLRLHDIKQVEVLEGSQGTLYGAGSLGGIIRLVPNDPDPRAFSLETMVGVSATWHGEPGGDIAATINMPLGKSGHALRVTGYGLSDGGYIDNPLRDAENVNRTRIGGGRAALRLEAGDGWTVDVGGIYQTTTIDDSQYADRDGPPLSRASAVVEDADADYGMAMVVVRKAWGDLLFQSSNAWVSHGLGERFDASSSTEKPSVFDQRNRTRMWVSENRLWRPVTDGVGWVIGASFIDNRTEQRRAFVEGGERRPITGVTNRVTEVTAYGKLSLELKPGLLLSGGGRLTHSRLGGEGEDVQPLFAVSGRSITAERTETELLPSVELLAHVMPGVTLYSRFEEGFRPGGLAIETHFVRRFRNDHVESWEAGARFGSPRDGIAANLSLTHVYWRDIQADFIDGSGLPSTANIGNGRITSVAASVALAPTRDLRIDLSAVYNHSRVIALTPEVARLAASASLRLPVTGSSFGLPLQGTLGTFEPEARLGRIPNVADYAIQASFDYRMPVGRDDLRVGGWLKYIGPSRLGIGPVLGDEQGDYVDTGFAARLGDAWRGITLSLTNLLDTQGNRFALGTPFDIETGGFITPQRPRTIRLAFDWRY</sequence>
<evidence type="ECO:0000256" key="6">
    <source>
        <dbReference type="ARBA" id="ARBA00023004"/>
    </source>
</evidence>
<evidence type="ECO:0000256" key="1">
    <source>
        <dbReference type="ARBA" id="ARBA00004571"/>
    </source>
</evidence>
<comment type="similarity">
    <text evidence="11">Belongs to the TonB-dependent receptor family.</text>
</comment>
<keyword evidence="5" id="KW-0812">Transmembrane</keyword>
<evidence type="ECO:0000256" key="3">
    <source>
        <dbReference type="ARBA" id="ARBA00022452"/>
    </source>
</evidence>
<evidence type="ECO:0000313" key="15">
    <source>
        <dbReference type="EMBL" id="MBB5984447.1"/>
    </source>
</evidence>
<evidence type="ECO:0000259" key="13">
    <source>
        <dbReference type="Pfam" id="PF00593"/>
    </source>
</evidence>
<reference evidence="15 16" key="1">
    <citation type="submission" date="2020-08" db="EMBL/GenBank/DDBJ databases">
        <title>Exploring microbial biodiversity for novel pathways involved in the catabolism of aromatic compounds derived from lignin.</title>
        <authorList>
            <person name="Elkins J."/>
        </authorList>
    </citation>
    <scope>NUCLEOTIDE SEQUENCE [LARGE SCALE GENOMIC DNA]</scope>
    <source>
        <strain evidence="15 16">B1D3A</strain>
    </source>
</reference>
<evidence type="ECO:0000256" key="4">
    <source>
        <dbReference type="ARBA" id="ARBA00022496"/>
    </source>
</evidence>
<organism evidence="15 16">
    <name type="scientific">Sphingobium lignivorans</name>
    <dbReference type="NCBI Taxonomy" id="2735886"/>
    <lineage>
        <taxon>Bacteria</taxon>
        <taxon>Pseudomonadati</taxon>
        <taxon>Pseudomonadota</taxon>
        <taxon>Alphaproteobacteria</taxon>
        <taxon>Sphingomonadales</taxon>
        <taxon>Sphingomonadaceae</taxon>
        <taxon>Sphingobium</taxon>
    </lineage>
</organism>
<dbReference type="RefSeq" id="WP_338056683.1">
    <property type="nucleotide sequence ID" value="NZ_JACHKA010000001.1"/>
</dbReference>
<evidence type="ECO:0000256" key="10">
    <source>
        <dbReference type="ARBA" id="ARBA00023237"/>
    </source>
</evidence>
<proteinExistence type="inferred from homology"/>
<dbReference type="InterPro" id="IPR012910">
    <property type="entry name" value="Plug_dom"/>
</dbReference>
<keyword evidence="8 11" id="KW-0798">TonB box</keyword>
<dbReference type="InterPro" id="IPR036942">
    <property type="entry name" value="Beta-barrel_TonB_sf"/>
</dbReference>
<gene>
    <name evidence="15" type="ORF">HNP60_000421</name>
</gene>
<dbReference type="Pfam" id="PF07715">
    <property type="entry name" value="Plug"/>
    <property type="match status" value="1"/>
</dbReference>
<dbReference type="Gene3D" id="2.40.170.20">
    <property type="entry name" value="TonB-dependent receptor, beta-barrel domain"/>
    <property type="match status" value="1"/>
</dbReference>
<comment type="caution">
    <text evidence="15">The sequence shown here is derived from an EMBL/GenBank/DDBJ whole genome shotgun (WGS) entry which is preliminary data.</text>
</comment>
<keyword evidence="9 11" id="KW-0472">Membrane</keyword>
<dbReference type="PANTHER" id="PTHR32552:SF81">
    <property type="entry name" value="TONB-DEPENDENT OUTER MEMBRANE RECEPTOR"/>
    <property type="match status" value="1"/>
</dbReference>
<dbReference type="Proteomes" id="UP001138540">
    <property type="component" value="Unassembled WGS sequence"/>
</dbReference>
<dbReference type="Gene3D" id="3.55.50.30">
    <property type="match status" value="1"/>
</dbReference>
<evidence type="ECO:0000256" key="2">
    <source>
        <dbReference type="ARBA" id="ARBA00022448"/>
    </source>
</evidence>
<comment type="subcellular location">
    <subcellularLocation>
        <location evidence="1">Cell outer membrane</location>
        <topology evidence="1">Multi-pass membrane protein</topology>
    </subcellularLocation>
</comment>
<keyword evidence="4" id="KW-0410">Iron transport</keyword>
<feature type="domain" description="TonB-dependent receptor plug" evidence="14">
    <location>
        <begin position="150"/>
        <end position="257"/>
    </location>
</feature>
<dbReference type="InterPro" id="IPR039426">
    <property type="entry name" value="TonB-dep_rcpt-like"/>
</dbReference>
<evidence type="ECO:0000313" key="16">
    <source>
        <dbReference type="Proteomes" id="UP001138540"/>
    </source>
</evidence>
<dbReference type="EMBL" id="JACHKA010000001">
    <property type="protein sequence ID" value="MBB5984447.1"/>
    <property type="molecule type" value="Genomic_DNA"/>
</dbReference>
<evidence type="ECO:0000256" key="11">
    <source>
        <dbReference type="RuleBase" id="RU003357"/>
    </source>
</evidence>
<feature type="region of interest" description="Disordered" evidence="12">
    <location>
        <begin position="112"/>
        <end position="133"/>
    </location>
</feature>
<keyword evidence="2" id="KW-0813">Transport</keyword>
<name>A0ABR6NAY7_9SPHN</name>
<evidence type="ECO:0000256" key="5">
    <source>
        <dbReference type="ARBA" id="ARBA00022692"/>
    </source>
</evidence>
<dbReference type="SUPFAM" id="SSF56935">
    <property type="entry name" value="Porins"/>
    <property type="match status" value="1"/>
</dbReference>
<evidence type="ECO:0000256" key="12">
    <source>
        <dbReference type="SAM" id="MobiDB-lite"/>
    </source>
</evidence>
<keyword evidence="15" id="KW-0675">Receptor</keyword>
<dbReference type="PANTHER" id="PTHR32552">
    <property type="entry name" value="FERRICHROME IRON RECEPTOR-RELATED"/>
    <property type="match status" value="1"/>
</dbReference>
<evidence type="ECO:0000256" key="9">
    <source>
        <dbReference type="ARBA" id="ARBA00023136"/>
    </source>
</evidence>
<keyword evidence="6" id="KW-0408">Iron</keyword>
<keyword evidence="3" id="KW-1134">Transmembrane beta strand</keyword>
<protein>
    <submittedName>
        <fullName evidence="15">Outer membrane receptor protein involved in Fe transport</fullName>
    </submittedName>
</protein>
<keyword evidence="16" id="KW-1185">Reference proteome</keyword>
<accession>A0ABR6NAY7</accession>
<feature type="domain" description="TonB-dependent receptor-like beta-barrel" evidence="13">
    <location>
        <begin position="309"/>
        <end position="787"/>
    </location>
</feature>
<evidence type="ECO:0000256" key="7">
    <source>
        <dbReference type="ARBA" id="ARBA00023065"/>
    </source>
</evidence>